<dbReference type="OrthoDB" id="9776488at2"/>
<dbReference type="AlphaFoldDB" id="A0A657LRJ1"/>
<feature type="binding site" evidence="8">
    <location>
        <position position="218"/>
    </location>
    <ligand>
        <name>Zn(2+)</name>
        <dbReference type="ChEBI" id="CHEBI:29105"/>
    </ligand>
</feature>
<feature type="binding site" evidence="8">
    <location>
        <position position="197"/>
    </location>
    <ligand>
        <name>Zn(2+)</name>
        <dbReference type="ChEBI" id="CHEBI:29105"/>
    </ligand>
</feature>
<dbReference type="InterPro" id="IPR006680">
    <property type="entry name" value="Amidohydro-rel"/>
</dbReference>
<feature type="binding site" evidence="7">
    <location>
        <begin position="310"/>
        <end position="312"/>
    </location>
    <ligand>
        <name>substrate</name>
    </ligand>
</feature>
<dbReference type="CDD" id="cd00854">
    <property type="entry name" value="NagA"/>
    <property type="match status" value="1"/>
</dbReference>
<evidence type="ECO:0000256" key="4">
    <source>
        <dbReference type="ARBA" id="ARBA00023277"/>
    </source>
</evidence>
<proteinExistence type="inferred from homology"/>
<dbReference type="GO" id="GO:0008448">
    <property type="term" value="F:N-acetylglucosamine-6-phosphate deacetylase activity"/>
    <property type="evidence" value="ECO:0007669"/>
    <property type="project" value="InterPro"/>
</dbReference>
<comment type="cofactor">
    <cofactor evidence="8">
        <name>a divalent metal cation</name>
        <dbReference type="ChEBI" id="CHEBI:60240"/>
    </cofactor>
    <text evidence="8">Binds 1 divalent metal cation per subunit.</text>
</comment>
<feature type="binding site" evidence="7">
    <location>
        <position position="253"/>
    </location>
    <ligand>
        <name>substrate</name>
    </ligand>
</feature>
<evidence type="ECO:0000256" key="6">
    <source>
        <dbReference type="PIRSR" id="PIRSR038994-1"/>
    </source>
</evidence>
<dbReference type="EMBL" id="LSRP01000096">
    <property type="protein sequence ID" value="OJF94962.1"/>
    <property type="molecule type" value="Genomic_DNA"/>
</dbReference>
<feature type="domain" description="Amidohydrolase-related" evidence="9">
    <location>
        <begin position="54"/>
        <end position="380"/>
    </location>
</feature>
<evidence type="ECO:0000259" key="9">
    <source>
        <dbReference type="Pfam" id="PF01979"/>
    </source>
</evidence>
<evidence type="ECO:0000256" key="5">
    <source>
        <dbReference type="PIRNR" id="PIRNR038994"/>
    </source>
</evidence>
<dbReference type="SUPFAM" id="SSF51556">
    <property type="entry name" value="Metallo-dependent hydrolases"/>
    <property type="match status" value="1"/>
</dbReference>
<protein>
    <submittedName>
        <fullName evidence="10">N-acetylglucosamine-6-phosphate deacetylase</fullName>
    </submittedName>
</protein>
<accession>A0A657LRJ1</accession>
<keyword evidence="11" id="KW-1185">Reference proteome</keyword>
<dbReference type="PANTHER" id="PTHR11113">
    <property type="entry name" value="N-ACETYLGLUCOSAMINE-6-PHOSPHATE DEACETYLASE"/>
    <property type="match status" value="1"/>
</dbReference>
<feature type="binding site" evidence="8">
    <location>
        <position position="131"/>
    </location>
    <ligand>
        <name>Zn(2+)</name>
        <dbReference type="ChEBI" id="CHEBI:29105"/>
    </ligand>
</feature>
<reference evidence="10 11" key="1">
    <citation type="submission" date="2016-02" db="EMBL/GenBank/DDBJ databases">
        <title>Genome sequencing of a beta-galactosidase producing bacteria Rhizobium sp. 59.</title>
        <authorList>
            <person name="Wang D."/>
            <person name="Kot W."/>
            <person name="Qin Y."/>
            <person name="Hansen L."/>
            <person name="Naqvi K."/>
            <person name="Rensing C."/>
        </authorList>
    </citation>
    <scope>NUCLEOTIDE SEQUENCE [LARGE SCALE GENOMIC DNA]</scope>
    <source>
        <strain evidence="10 11">59</strain>
    </source>
</reference>
<dbReference type="GO" id="GO:0006046">
    <property type="term" value="P:N-acetylglucosamine catabolic process"/>
    <property type="evidence" value="ECO:0007669"/>
    <property type="project" value="TreeGrafter"/>
</dbReference>
<dbReference type="SUPFAM" id="SSF51338">
    <property type="entry name" value="Composite domain of metallo-dependent hydrolases"/>
    <property type="match status" value="1"/>
</dbReference>
<evidence type="ECO:0000256" key="3">
    <source>
        <dbReference type="ARBA" id="ARBA00022801"/>
    </source>
</evidence>
<dbReference type="Pfam" id="PF01979">
    <property type="entry name" value="Amidohydro_1"/>
    <property type="match status" value="1"/>
</dbReference>
<sequence>MTARQAIIGARIFDGETWHDDRTLLVDGGAIAGIVDEGDRPDDVMTVDASGQWLVPGFIDLQVNGGGGVMLNDRQDVEGIRTICVAHAQFGTTALLPTLITDTFEIRARAIAAGRQAKRDRVPGFLGLHLEGPHLSVARKGAHDPALIRPMDPADLDALLACKGAFEAMMITVAPENASVEQVAALADAGFIVSIGHTDAGYQSVCAYAAAGARTVTHLFNAMSPLGHREPGVVGAALDRSDLYAGIIADGFHVDPVSMGIALRAKAGPGRIFIVTDAMSTIGSEQTGFMLNGREIFRKDGRLTLADGTLAGADIDMLSSVRFVHEKLGLPLDEALRMASAYPAQAARIDRKKGRLLAGLDADFALLTPSLAMVSTWIGGVCVFKA</sequence>
<dbReference type="InterPro" id="IPR032466">
    <property type="entry name" value="Metal_Hydrolase"/>
</dbReference>
<dbReference type="Gene3D" id="2.30.40.10">
    <property type="entry name" value="Urease, subunit C, domain 1"/>
    <property type="match status" value="1"/>
</dbReference>
<evidence type="ECO:0000313" key="10">
    <source>
        <dbReference type="EMBL" id="OJF94962.1"/>
    </source>
</evidence>
<feature type="binding site" evidence="7">
    <location>
        <position position="229"/>
    </location>
    <ligand>
        <name>substrate</name>
    </ligand>
</feature>
<evidence type="ECO:0000256" key="1">
    <source>
        <dbReference type="ARBA" id="ARBA00010716"/>
    </source>
</evidence>
<keyword evidence="3 5" id="KW-0378">Hydrolase</keyword>
<keyword evidence="2 8" id="KW-0479">Metal-binding</keyword>
<dbReference type="InterPro" id="IPR003764">
    <property type="entry name" value="GlcNAc_6-P_deAcase"/>
</dbReference>
<dbReference type="PANTHER" id="PTHR11113:SF14">
    <property type="entry name" value="N-ACETYLGLUCOSAMINE-6-PHOSPHATE DEACETYLASE"/>
    <property type="match status" value="1"/>
</dbReference>
<gene>
    <name evidence="10" type="ORF">AX760_03770</name>
</gene>
<dbReference type="PIRSF" id="PIRSF038994">
    <property type="entry name" value="NagA"/>
    <property type="match status" value="1"/>
</dbReference>
<feature type="binding site" evidence="7">
    <location>
        <begin position="221"/>
        <end position="222"/>
    </location>
    <ligand>
        <name>substrate</name>
    </ligand>
</feature>
<keyword evidence="4 5" id="KW-0119">Carbohydrate metabolism</keyword>
<dbReference type="NCBIfam" id="TIGR00221">
    <property type="entry name" value="nagA"/>
    <property type="match status" value="1"/>
</dbReference>
<evidence type="ECO:0000256" key="7">
    <source>
        <dbReference type="PIRSR" id="PIRSR038994-2"/>
    </source>
</evidence>
<feature type="binding site" evidence="7">
    <location>
        <position position="142"/>
    </location>
    <ligand>
        <name>substrate</name>
    </ligand>
</feature>
<name>A0A657LRJ1_9HYPH</name>
<comment type="similarity">
    <text evidence="1 5">Belongs to the metallo-dependent hydrolases superfamily. NagA family.</text>
</comment>
<evidence type="ECO:0000313" key="11">
    <source>
        <dbReference type="Proteomes" id="UP000182661"/>
    </source>
</evidence>
<dbReference type="Proteomes" id="UP000182661">
    <property type="component" value="Unassembled WGS sequence"/>
</dbReference>
<dbReference type="InterPro" id="IPR011059">
    <property type="entry name" value="Metal-dep_hydrolase_composite"/>
</dbReference>
<feature type="active site" description="Proton donor/acceptor" evidence="6">
    <location>
        <position position="277"/>
    </location>
</feature>
<evidence type="ECO:0000256" key="2">
    <source>
        <dbReference type="ARBA" id="ARBA00022723"/>
    </source>
</evidence>
<evidence type="ECO:0000256" key="8">
    <source>
        <dbReference type="PIRSR" id="PIRSR038994-3"/>
    </source>
</evidence>
<dbReference type="GO" id="GO:0046872">
    <property type="term" value="F:metal ion binding"/>
    <property type="evidence" value="ECO:0007669"/>
    <property type="project" value="UniProtKB-KW"/>
</dbReference>
<comment type="caution">
    <text evidence="10">The sequence shown here is derived from an EMBL/GenBank/DDBJ whole genome shotgun (WGS) entry which is preliminary data.</text>
</comment>
<dbReference type="RefSeq" id="WP_071833864.1">
    <property type="nucleotide sequence ID" value="NZ_LSRP01000096.1"/>
</dbReference>
<dbReference type="Gene3D" id="3.20.20.140">
    <property type="entry name" value="Metal-dependent hydrolases"/>
    <property type="match status" value="1"/>
</dbReference>
<organism evidence="10 11">
    <name type="scientific">Pararhizobium antarcticum</name>
    <dbReference type="NCBI Taxonomy" id="1798805"/>
    <lineage>
        <taxon>Bacteria</taxon>
        <taxon>Pseudomonadati</taxon>
        <taxon>Pseudomonadota</taxon>
        <taxon>Alphaproteobacteria</taxon>
        <taxon>Hyphomicrobiales</taxon>
        <taxon>Rhizobiaceae</taxon>
        <taxon>Rhizobium/Agrobacterium group</taxon>
        <taxon>Pararhizobium</taxon>
    </lineage>
</organism>